<feature type="compositionally biased region" description="Pro residues" evidence="7">
    <location>
        <begin position="837"/>
        <end position="867"/>
    </location>
</feature>
<feature type="chain" id="PRO_5035301760" description="Kazal-like domain-containing protein" evidence="8">
    <location>
        <begin position="28"/>
        <end position="894"/>
    </location>
</feature>
<dbReference type="FunFam" id="3.40.50.200:FF:000014">
    <property type="entry name" value="Proteinase K"/>
    <property type="match status" value="1"/>
</dbReference>
<evidence type="ECO:0000259" key="9">
    <source>
        <dbReference type="PROSITE" id="PS51465"/>
    </source>
</evidence>
<dbReference type="PROSITE" id="PS51465">
    <property type="entry name" value="KAZAL_2"/>
    <property type="match status" value="1"/>
</dbReference>
<dbReference type="InterPro" id="IPR036058">
    <property type="entry name" value="Kazal_dom_sf"/>
</dbReference>
<dbReference type="SUPFAM" id="SSF52743">
    <property type="entry name" value="Subtilisin-like"/>
    <property type="match status" value="1"/>
</dbReference>
<evidence type="ECO:0000256" key="2">
    <source>
        <dbReference type="ARBA" id="ARBA00022670"/>
    </source>
</evidence>
<dbReference type="InterPro" id="IPR022398">
    <property type="entry name" value="Peptidase_S8_His-AS"/>
</dbReference>
<accession>A0A8J4CNV1</accession>
<proteinExistence type="inferred from homology"/>
<evidence type="ECO:0000256" key="6">
    <source>
        <dbReference type="RuleBase" id="RU003355"/>
    </source>
</evidence>
<dbReference type="AlphaFoldDB" id="A0A8J4CNV1"/>
<dbReference type="InterPro" id="IPR050131">
    <property type="entry name" value="Peptidase_S8_subtilisin-like"/>
</dbReference>
<gene>
    <name evidence="10" type="ORF">Vretifemale_12298</name>
</gene>
<dbReference type="SUPFAM" id="SSF100895">
    <property type="entry name" value="Kazal-type serine protease inhibitors"/>
    <property type="match status" value="1"/>
</dbReference>
<feature type="signal peptide" evidence="8">
    <location>
        <begin position="1"/>
        <end position="27"/>
    </location>
</feature>
<dbReference type="OrthoDB" id="640735at2759"/>
<dbReference type="Pfam" id="PF00050">
    <property type="entry name" value="Kazal_1"/>
    <property type="match status" value="1"/>
</dbReference>
<feature type="region of interest" description="Disordered" evidence="7">
    <location>
        <begin position="779"/>
        <end position="874"/>
    </location>
</feature>
<comment type="similarity">
    <text evidence="1 5 6">Belongs to the peptidase S8 family.</text>
</comment>
<dbReference type="PRINTS" id="PR00723">
    <property type="entry name" value="SUBTILISIN"/>
</dbReference>
<dbReference type="SMART" id="SM00280">
    <property type="entry name" value="KAZAL"/>
    <property type="match status" value="1"/>
</dbReference>
<dbReference type="GO" id="GO:0006508">
    <property type="term" value="P:proteolysis"/>
    <property type="evidence" value="ECO:0007669"/>
    <property type="project" value="UniProtKB-KW"/>
</dbReference>
<dbReference type="PROSITE" id="PS00136">
    <property type="entry name" value="SUBTILASE_ASP"/>
    <property type="match status" value="1"/>
</dbReference>
<keyword evidence="8" id="KW-0732">Signal</keyword>
<keyword evidence="2 5" id="KW-0645">Protease</keyword>
<dbReference type="CDD" id="cd04077">
    <property type="entry name" value="Peptidases_S8_PCSK9_ProteinaseK_like"/>
    <property type="match status" value="1"/>
</dbReference>
<evidence type="ECO:0000256" key="3">
    <source>
        <dbReference type="ARBA" id="ARBA00022801"/>
    </source>
</evidence>
<feature type="active site" description="Charge relay system" evidence="5">
    <location>
        <position position="539"/>
    </location>
</feature>
<feature type="region of interest" description="Disordered" evidence="7">
    <location>
        <begin position="417"/>
        <end position="436"/>
    </location>
</feature>
<dbReference type="InterPro" id="IPR002350">
    <property type="entry name" value="Kazal_dom"/>
</dbReference>
<evidence type="ECO:0000256" key="5">
    <source>
        <dbReference type="PROSITE-ProRule" id="PRU01240"/>
    </source>
</evidence>
<dbReference type="PANTHER" id="PTHR43806">
    <property type="entry name" value="PEPTIDASE S8"/>
    <property type="match status" value="1"/>
</dbReference>
<dbReference type="Pfam" id="PF00082">
    <property type="entry name" value="Peptidase_S8"/>
    <property type="match status" value="1"/>
</dbReference>
<dbReference type="PROSITE" id="PS00282">
    <property type="entry name" value="KAZAL_1"/>
    <property type="match status" value="1"/>
</dbReference>
<evidence type="ECO:0000256" key="7">
    <source>
        <dbReference type="SAM" id="MobiDB-lite"/>
    </source>
</evidence>
<dbReference type="CDD" id="cd00104">
    <property type="entry name" value="KAZAL_FS"/>
    <property type="match status" value="1"/>
</dbReference>
<protein>
    <recommendedName>
        <fullName evidence="9">Kazal-like domain-containing protein</fullName>
    </recommendedName>
</protein>
<dbReference type="InterPro" id="IPR036852">
    <property type="entry name" value="Peptidase_S8/S53_dom_sf"/>
</dbReference>
<dbReference type="Proteomes" id="UP000747110">
    <property type="component" value="Unassembled WGS sequence"/>
</dbReference>
<dbReference type="PROSITE" id="PS51892">
    <property type="entry name" value="SUBTILASE"/>
    <property type="match status" value="1"/>
</dbReference>
<dbReference type="EMBL" id="BNCP01000027">
    <property type="protein sequence ID" value="GIL83633.1"/>
    <property type="molecule type" value="Genomic_DNA"/>
</dbReference>
<dbReference type="InterPro" id="IPR000209">
    <property type="entry name" value="Peptidase_S8/S53_dom"/>
</dbReference>
<keyword evidence="4 5" id="KW-0720">Serine protease</keyword>
<feature type="active site" description="Charge relay system" evidence="5">
    <location>
        <position position="727"/>
    </location>
</feature>
<dbReference type="InterPro" id="IPR023828">
    <property type="entry name" value="Peptidase_S8_Ser-AS"/>
</dbReference>
<dbReference type="InterPro" id="IPR023827">
    <property type="entry name" value="Peptidase_S8_Asp-AS"/>
</dbReference>
<reference evidence="10" key="1">
    <citation type="journal article" date="2021" name="Proc. Natl. Acad. Sci. U.S.A.">
        <title>Three genomes in the algal genus Volvox reveal the fate of a haploid sex-determining region after a transition to homothallism.</title>
        <authorList>
            <person name="Yamamoto K."/>
            <person name="Hamaji T."/>
            <person name="Kawai-Toyooka H."/>
            <person name="Matsuzaki R."/>
            <person name="Takahashi F."/>
            <person name="Nishimura Y."/>
            <person name="Kawachi M."/>
            <person name="Noguchi H."/>
            <person name="Minakuchi Y."/>
            <person name="Umen J.G."/>
            <person name="Toyoda A."/>
            <person name="Nozaki H."/>
        </authorList>
    </citation>
    <scope>NUCLEOTIDE SEQUENCE</scope>
    <source>
        <strain evidence="10">NIES-3786</strain>
    </source>
</reference>
<dbReference type="InterPro" id="IPR015500">
    <property type="entry name" value="Peptidase_S8_subtilisin-rel"/>
</dbReference>
<feature type="compositionally biased region" description="Low complexity" evidence="7">
    <location>
        <begin position="782"/>
        <end position="836"/>
    </location>
</feature>
<keyword evidence="3 5" id="KW-0378">Hydrolase</keyword>
<keyword evidence="11" id="KW-1185">Reference proteome</keyword>
<dbReference type="Gene3D" id="3.40.50.200">
    <property type="entry name" value="Peptidase S8/S53 domain"/>
    <property type="match status" value="1"/>
</dbReference>
<dbReference type="PROSITE" id="PS00137">
    <property type="entry name" value="SUBTILASE_HIS"/>
    <property type="match status" value="1"/>
</dbReference>
<feature type="domain" description="Kazal-like" evidence="9">
    <location>
        <begin position="436"/>
        <end position="480"/>
    </location>
</feature>
<dbReference type="InterPro" id="IPR034193">
    <property type="entry name" value="PCSK9_ProteinaseK-like"/>
</dbReference>
<evidence type="ECO:0000313" key="10">
    <source>
        <dbReference type="EMBL" id="GIL83633.1"/>
    </source>
</evidence>
<evidence type="ECO:0000256" key="1">
    <source>
        <dbReference type="ARBA" id="ARBA00011073"/>
    </source>
</evidence>
<organism evidence="10 11">
    <name type="scientific">Volvox reticuliferus</name>
    <dbReference type="NCBI Taxonomy" id="1737510"/>
    <lineage>
        <taxon>Eukaryota</taxon>
        <taxon>Viridiplantae</taxon>
        <taxon>Chlorophyta</taxon>
        <taxon>core chlorophytes</taxon>
        <taxon>Chlorophyceae</taxon>
        <taxon>CS clade</taxon>
        <taxon>Chlamydomonadales</taxon>
        <taxon>Volvocaceae</taxon>
        <taxon>Volvox</taxon>
    </lineage>
</organism>
<dbReference type="PROSITE" id="PS00138">
    <property type="entry name" value="SUBTILASE_SER"/>
    <property type="match status" value="1"/>
</dbReference>
<evidence type="ECO:0000256" key="8">
    <source>
        <dbReference type="SAM" id="SignalP"/>
    </source>
</evidence>
<feature type="active site" description="Charge relay system" evidence="5">
    <location>
        <position position="570"/>
    </location>
</feature>
<evidence type="ECO:0000256" key="4">
    <source>
        <dbReference type="ARBA" id="ARBA00022825"/>
    </source>
</evidence>
<evidence type="ECO:0000313" key="11">
    <source>
        <dbReference type="Proteomes" id="UP000747110"/>
    </source>
</evidence>
<sequence>MALRTGLRNSVHAAAAVLLLMVFITSEKQTVVASGRTLTGVSVKLTLVNGTSTPAASTLTGGVASTKDATTSSVLGSAPSATYGSQIASSNVGAVPVLPGSTITPICDPDVGGFTSGWRSASYGCSDCNFTDVVRRRAVDPASIYAEFLPWGALVLEADKPFSGNSQLDFWVKGAGVARAALYLKDTRQRRYSSEVQFSSLDSKTANQQGVRALGSDDDGWIRFQISLDRLVTIPGTTVTQLADVTGWNRIVLKDISGIGFKLQLSSVRLVAMGLSASEDMTIQQLDTTAFKLLPVLNIETIQTSQAAAQQQKYIMKLRSTSMLGDLKSICQELAGALPGGGSSRFRGACDPITLPTVFDFSRPDTTPLPWAFQSFTVNSQVDLDRMRSLLGSSLEYFERDLEASIGVVSTTANSAPSGSADFTSTHNDSSSPSKPLPRKDCACAEEYVPVCGIDGVEYSSACHAWCAGLNDWTPGTCVSKGGPIVDGLIPGGFRSSQTSEANPRSWGLDRIDQTNLPLDNGYRPGLLDGSGTHVYILDTGVRTSHFAFSGRVGEGTTFFGNSFQDDHGHGTHVAGTALGAVYGVARNAILHPIKALDSSGSGSYSNFIAGLGWVKDHVQRNGIRQAVVSMSLDGPRAASLNDAVADLTNAGIPVVVAAGNNNGGDSCSYSPASAPSVIAVGATNSDDTLASYSNVGSCVFTFAPGSNIVSASFSSDTAEATMSGTSMATPHVAGAVAMLLQAYPGASVSTIRDRIAAAASSITISSSSPSRLLNVQTTRLAPSSSTPASTAAPTSTPTAAPTPTATATPTPTSVPSTTWPSSGIFTWPWSSTPTPTSAPTPTPTSAPTPTPTAAPKPSPTPIPTQTPAPSASVPTFFSRPDWCSTCAWCLMCS</sequence>
<dbReference type="GO" id="GO:0005829">
    <property type="term" value="C:cytosol"/>
    <property type="evidence" value="ECO:0007669"/>
    <property type="project" value="TreeGrafter"/>
</dbReference>
<feature type="compositionally biased region" description="Polar residues" evidence="7">
    <location>
        <begin position="417"/>
        <end position="434"/>
    </location>
</feature>
<dbReference type="Gene3D" id="3.30.60.30">
    <property type="match status" value="1"/>
</dbReference>
<name>A0A8J4CNV1_9CHLO</name>
<dbReference type="GO" id="GO:0008240">
    <property type="term" value="F:tripeptidyl-peptidase activity"/>
    <property type="evidence" value="ECO:0007669"/>
    <property type="project" value="TreeGrafter"/>
</dbReference>
<dbReference type="PANTHER" id="PTHR43806:SF14">
    <property type="entry name" value="TRIPEPTIDYL-PEPTIDASE 2"/>
    <property type="match status" value="1"/>
</dbReference>
<dbReference type="GO" id="GO:0004252">
    <property type="term" value="F:serine-type endopeptidase activity"/>
    <property type="evidence" value="ECO:0007669"/>
    <property type="project" value="UniProtKB-UniRule"/>
</dbReference>
<comment type="caution">
    <text evidence="10">The sequence shown here is derived from an EMBL/GenBank/DDBJ whole genome shotgun (WGS) entry which is preliminary data.</text>
</comment>